<evidence type="ECO:0000313" key="3">
    <source>
        <dbReference type="Proteomes" id="UP000218366"/>
    </source>
</evidence>
<sequence>MRARPPIWLASPSRFAGLPRARARMILAGVALLVLASLQSLLLGEAPAASGGAGASDLALYEGIVAGMRAGGGYYDVAADQLRALDYPLRPFLTFRVPTLAVVQAALPPLAVLALMLALSVAAGLAWLAALMARAFTRPAPLVAAAVLLAGGLVAFVQWPLWPFHEFWAAPLIALSLAIRRPGLWLSAAAIGLAATLIRETAALYLLVMAACAWIEGDRREAIGWGTAIGLFAIVLGFHAWAASQAVGPLDAQSPGWAGLNGPGLFVRAVWQSSALQLLPLGVAAPIVALAAFGWSAWADPAAKRVAMTIAAYAIVMSLFARLDTFYWALMATPLILVGLTFLPDALRDLIVATMDTRRVRVQRITR</sequence>
<evidence type="ECO:0000256" key="1">
    <source>
        <dbReference type="SAM" id="Phobius"/>
    </source>
</evidence>
<dbReference type="OrthoDB" id="8266279at2"/>
<feature type="transmembrane region" description="Helical" evidence="1">
    <location>
        <begin position="222"/>
        <end position="242"/>
    </location>
</feature>
<feature type="transmembrane region" description="Helical" evidence="1">
    <location>
        <begin position="275"/>
        <end position="295"/>
    </location>
</feature>
<feature type="transmembrane region" description="Helical" evidence="1">
    <location>
        <begin position="182"/>
        <end position="215"/>
    </location>
</feature>
<keyword evidence="1" id="KW-0472">Membrane</keyword>
<organism evidence="2 3">
    <name type="scientific">Sphingomonas spermidinifaciens</name>
    <dbReference type="NCBI Taxonomy" id="1141889"/>
    <lineage>
        <taxon>Bacteria</taxon>
        <taxon>Pseudomonadati</taxon>
        <taxon>Pseudomonadota</taxon>
        <taxon>Alphaproteobacteria</taxon>
        <taxon>Sphingomonadales</taxon>
        <taxon>Sphingomonadaceae</taxon>
        <taxon>Sphingomonas</taxon>
    </lineage>
</organism>
<evidence type="ECO:0008006" key="4">
    <source>
        <dbReference type="Google" id="ProtNLM"/>
    </source>
</evidence>
<reference evidence="2 3" key="1">
    <citation type="submission" date="2017-09" db="EMBL/GenBank/DDBJ databases">
        <title>Sphingomonas spermidinifaciens 9NM-10, whole genome shotgun sequence.</title>
        <authorList>
            <person name="Feng G."/>
            <person name="Zhu H."/>
        </authorList>
    </citation>
    <scope>NUCLEOTIDE SEQUENCE [LARGE SCALE GENOMIC DNA]</scope>
    <source>
        <strain evidence="2 3">9NM-10</strain>
    </source>
</reference>
<protein>
    <recommendedName>
        <fullName evidence="4">DUF2029 domain-containing protein</fullName>
    </recommendedName>
</protein>
<keyword evidence="1" id="KW-0812">Transmembrane</keyword>
<comment type="caution">
    <text evidence="2">The sequence shown here is derived from an EMBL/GenBank/DDBJ whole genome shotgun (WGS) entry which is preliminary data.</text>
</comment>
<feature type="transmembrane region" description="Helical" evidence="1">
    <location>
        <begin position="302"/>
        <end position="320"/>
    </location>
</feature>
<name>A0A2A4B208_9SPHN</name>
<dbReference type="AlphaFoldDB" id="A0A2A4B208"/>
<gene>
    <name evidence="2" type="ORF">COC42_16235</name>
</gene>
<keyword evidence="3" id="KW-1185">Reference proteome</keyword>
<feature type="transmembrane region" description="Helical" evidence="1">
    <location>
        <begin position="110"/>
        <end position="130"/>
    </location>
</feature>
<dbReference type="RefSeq" id="WP_096344411.1">
    <property type="nucleotide sequence ID" value="NZ_NWMW01000003.1"/>
</dbReference>
<proteinExistence type="predicted"/>
<dbReference type="Proteomes" id="UP000218366">
    <property type="component" value="Unassembled WGS sequence"/>
</dbReference>
<accession>A0A2A4B208</accession>
<keyword evidence="1" id="KW-1133">Transmembrane helix</keyword>
<feature type="transmembrane region" description="Helical" evidence="1">
    <location>
        <begin position="142"/>
        <end position="162"/>
    </location>
</feature>
<dbReference type="EMBL" id="NWMW01000003">
    <property type="protein sequence ID" value="PCD01666.1"/>
    <property type="molecule type" value="Genomic_DNA"/>
</dbReference>
<evidence type="ECO:0000313" key="2">
    <source>
        <dbReference type="EMBL" id="PCD01666.1"/>
    </source>
</evidence>
<feature type="transmembrane region" description="Helical" evidence="1">
    <location>
        <begin position="326"/>
        <end position="343"/>
    </location>
</feature>